<feature type="domain" description="DUF7707" evidence="3">
    <location>
        <begin position="21"/>
        <end position="125"/>
    </location>
</feature>
<protein>
    <recommendedName>
        <fullName evidence="3">DUF7707 domain-containing protein</fullName>
    </recommendedName>
</protein>
<dbReference type="Proteomes" id="UP000800041">
    <property type="component" value="Unassembled WGS sequence"/>
</dbReference>
<evidence type="ECO:0000313" key="5">
    <source>
        <dbReference type="Proteomes" id="UP000800041"/>
    </source>
</evidence>
<feature type="signal peptide" evidence="2">
    <location>
        <begin position="1"/>
        <end position="19"/>
    </location>
</feature>
<keyword evidence="2" id="KW-0732">Signal</keyword>
<evidence type="ECO:0000313" key="4">
    <source>
        <dbReference type="EMBL" id="KAF1992607.1"/>
    </source>
</evidence>
<proteinExistence type="predicted"/>
<feature type="chain" id="PRO_5026330473" description="DUF7707 domain-containing protein" evidence="2">
    <location>
        <begin position="20"/>
        <end position="216"/>
    </location>
</feature>
<keyword evidence="5" id="KW-1185">Reference proteome</keyword>
<dbReference type="Pfam" id="PF24808">
    <property type="entry name" value="DUF7707"/>
    <property type="match status" value="1"/>
</dbReference>
<accession>A0A6G1HHQ7</accession>
<feature type="compositionally biased region" description="Low complexity" evidence="1">
    <location>
        <begin position="130"/>
        <end position="159"/>
    </location>
</feature>
<dbReference type="InterPro" id="IPR056124">
    <property type="entry name" value="DUF7707"/>
</dbReference>
<dbReference type="PANTHER" id="PTHR38118:SF2">
    <property type="entry name" value="CDP-ALCOHOL PHOSPHATIDYLTRANSFERASE PROTEIN"/>
    <property type="match status" value="1"/>
</dbReference>
<evidence type="ECO:0000259" key="3">
    <source>
        <dbReference type="Pfam" id="PF24808"/>
    </source>
</evidence>
<feature type="compositionally biased region" description="Low complexity" evidence="1">
    <location>
        <begin position="167"/>
        <end position="185"/>
    </location>
</feature>
<gene>
    <name evidence="4" type="ORF">K402DRAFT_321000</name>
</gene>
<dbReference type="AlphaFoldDB" id="A0A6G1HHQ7"/>
<dbReference type="PANTHER" id="PTHR38118">
    <property type="entry name" value="ANCHORED CELL WALL PROTEIN 11-RELATED"/>
    <property type="match status" value="1"/>
</dbReference>
<evidence type="ECO:0000256" key="1">
    <source>
        <dbReference type="SAM" id="MobiDB-lite"/>
    </source>
</evidence>
<organism evidence="4 5">
    <name type="scientific">Aulographum hederae CBS 113979</name>
    <dbReference type="NCBI Taxonomy" id="1176131"/>
    <lineage>
        <taxon>Eukaryota</taxon>
        <taxon>Fungi</taxon>
        <taxon>Dikarya</taxon>
        <taxon>Ascomycota</taxon>
        <taxon>Pezizomycotina</taxon>
        <taxon>Dothideomycetes</taxon>
        <taxon>Pleosporomycetidae</taxon>
        <taxon>Aulographales</taxon>
        <taxon>Aulographaceae</taxon>
    </lineage>
</organism>
<reference evidence="4" key="1">
    <citation type="journal article" date="2020" name="Stud. Mycol.">
        <title>101 Dothideomycetes genomes: a test case for predicting lifestyles and emergence of pathogens.</title>
        <authorList>
            <person name="Haridas S."/>
            <person name="Albert R."/>
            <person name="Binder M."/>
            <person name="Bloem J."/>
            <person name="Labutti K."/>
            <person name="Salamov A."/>
            <person name="Andreopoulos B."/>
            <person name="Baker S."/>
            <person name="Barry K."/>
            <person name="Bills G."/>
            <person name="Bluhm B."/>
            <person name="Cannon C."/>
            <person name="Castanera R."/>
            <person name="Culley D."/>
            <person name="Daum C."/>
            <person name="Ezra D."/>
            <person name="Gonzalez J."/>
            <person name="Henrissat B."/>
            <person name="Kuo A."/>
            <person name="Liang C."/>
            <person name="Lipzen A."/>
            <person name="Lutzoni F."/>
            <person name="Magnuson J."/>
            <person name="Mondo S."/>
            <person name="Nolan M."/>
            <person name="Ohm R."/>
            <person name="Pangilinan J."/>
            <person name="Park H.-J."/>
            <person name="Ramirez L."/>
            <person name="Alfaro M."/>
            <person name="Sun H."/>
            <person name="Tritt A."/>
            <person name="Yoshinaga Y."/>
            <person name="Zwiers L.-H."/>
            <person name="Turgeon B."/>
            <person name="Goodwin S."/>
            <person name="Spatafora J."/>
            <person name="Crous P."/>
            <person name="Grigoriev I."/>
        </authorList>
    </citation>
    <scope>NUCLEOTIDE SEQUENCE</scope>
    <source>
        <strain evidence="4">CBS 113979</strain>
    </source>
</reference>
<dbReference type="EMBL" id="ML977137">
    <property type="protein sequence ID" value="KAF1992607.1"/>
    <property type="molecule type" value="Genomic_DNA"/>
</dbReference>
<dbReference type="OrthoDB" id="2439692at2759"/>
<evidence type="ECO:0000256" key="2">
    <source>
        <dbReference type="SAM" id="SignalP"/>
    </source>
</evidence>
<sequence>MLAAALFPVILAFAGLSFSQTVDPESIPQNTRDYWCQSQKTQCPLLCLQLPGESAATVSNTCDSDTLQWSCVCANGQTPSVANYSLTMPYFECTEFATQCVANCGSNNACSASCRNDHPCGAQNPVRINSTSSSAEPSSTQGTATGTGSQATATSDDTGSGFGETGSSGSSDNPESTSSPSSEEGSGSGAAMLDIGRSYGLATLAAGLFTGFAFML</sequence>
<feature type="region of interest" description="Disordered" evidence="1">
    <location>
        <begin position="125"/>
        <end position="189"/>
    </location>
</feature>
<name>A0A6G1HHQ7_9PEZI</name>